<dbReference type="EMBL" id="NMTW01000036">
    <property type="protein sequence ID" value="PDX75542.1"/>
    <property type="molecule type" value="Genomic_DNA"/>
</dbReference>
<sequence>MKSESFRKQALCLVLFFAAVAAVFALTRLRSDPAKKQAEFVVQQLLSCSSAVEQAVEQAVDAAAPAGSEPGLAAADTDGLYAFLQAQLGDAMTADCLDKIMANRLPTRITALAGQSGGKLTPADLTLKKRAGAENCYDFSAALLTATDSTAAAQVSGTITMVKEDGRWKASAITLNL</sequence>
<accession>A0A2A7A8W1</accession>
<dbReference type="Proteomes" id="UP000220157">
    <property type="component" value="Unassembled WGS sequence"/>
</dbReference>
<name>A0A2A7A8W1_9FIRM</name>
<proteinExistence type="predicted"/>
<protein>
    <submittedName>
        <fullName evidence="1">Uncharacterized protein</fullName>
    </submittedName>
</protein>
<evidence type="ECO:0000313" key="2">
    <source>
        <dbReference type="Proteomes" id="UP000220157"/>
    </source>
</evidence>
<dbReference type="RefSeq" id="WP_097785532.1">
    <property type="nucleotide sequence ID" value="NZ_NMTW01000036.1"/>
</dbReference>
<dbReference type="AlphaFoldDB" id="A0A2A7A8W1"/>
<comment type="caution">
    <text evidence="1">The sequence shown here is derived from an EMBL/GenBank/DDBJ whole genome shotgun (WGS) entry which is preliminary data.</text>
</comment>
<evidence type="ECO:0000313" key="1">
    <source>
        <dbReference type="EMBL" id="PDX75542.1"/>
    </source>
</evidence>
<organism evidence="1 2">
    <name type="scientific">Faecalibacterium prausnitzii</name>
    <dbReference type="NCBI Taxonomy" id="853"/>
    <lineage>
        <taxon>Bacteria</taxon>
        <taxon>Bacillati</taxon>
        <taxon>Bacillota</taxon>
        <taxon>Clostridia</taxon>
        <taxon>Eubacteriales</taxon>
        <taxon>Oscillospiraceae</taxon>
        <taxon>Faecalibacterium</taxon>
    </lineage>
</organism>
<reference evidence="1 2" key="1">
    <citation type="journal article" date="2017" name="Front. Microbiol.">
        <title>New Insights into the Diversity of the Genus Faecalibacterium.</title>
        <authorList>
            <person name="Benevides L."/>
            <person name="Burman S."/>
            <person name="Martin R."/>
            <person name="Robert V."/>
            <person name="Thomas M."/>
            <person name="Miquel S."/>
            <person name="Chain F."/>
            <person name="Sokol H."/>
            <person name="Bermudez-Humaran L.G."/>
            <person name="Morrison M."/>
            <person name="Langella P."/>
            <person name="Azevedo V.A."/>
            <person name="Chatel J.M."/>
            <person name="Soares S."/>
        </authorList>
    </citation>
    <scope>NUCLEOTIDE SEQUENCE [LARGE SCALE GENOMIC DNA]</scope>
    <source>
        <strain evidence="1 2">CNCM I 4573</strain>
    </source>
</reference>
<gene>
    <name evidence="1" type="ORF">CGS56_08480</name>
</gene>